<feature type="DNA-binding region" description="H-T-H motif" evidence="4">
    <location>
        <begin position="44"/>
        <end position="63"/>
    </location>
</feature>
<proteinExistence type="predicted"/>
<evidence type="ECO:0000313" key="7">
    <source>
        <dbReference type="Proteomes" id="UP000649753"/>
    </source>
</evidence>
<name>A0A927QZV8_9ACTN</name>
<feature type="domain" description="HTH tetR-type" evidence="5">
    <location>
        <begin position="21"/>
        <end position="81"/>
    </location>
</feature>
<dbReference type="InterPro" id="IPR050109">
    <property type="entry name" value="HTH-type_TetR-like_transc_reg"/>
</dbReference>
<dbReference type="InterPro" id="IPR036271">
    <property type="entry name" value="Tet_transcr_reg_TetR-rel_C_sf"/>
</dbReference>
<keyword evidence="1" id="KW-0805">Transcription regulation</keyword>
<dbReference type="Gene3D" id="1.10.10.60">
    <property type="entry name" value="Homeodomain-like"/>
    <property type="match status" value="1"/>
</dbReference>
<dbReference type="InterPro" id="IPR009057">
    <property type="entry name" value="Homeodomain-like_sf"/>
</dbReference>
<evidence type="ECO:0000256" key="4">
    <source>
        <dbReference type="PROSITE-ProRule" id="PRU00335"/>
    </source>
</evidence>
<dbReference type="Pfam" id="PF00440">
    <property type="entry name" value="TetR_N"/>
    <property type="match status" value="1"/>
</dbReference>
<dbReference type="EMBL" id="JADBEB010000001">
    <property type="protein sequence ID" value="MBE1490860.1"/>
    <property type="molecule type" value="Genomic_DNA"/>
</dbReference>
<accession>A0A927QZV8</accession>
<evidence type="ECO:0000256" key="3">
    <source>
        <dbReference type="ARBA" id="ARBA00023163"/>
    </source>
</evidence>
<evidence type="ECO:0000256" key="1">
    <source>
        <dbReference type="ARBA" id="ARBA00023015"/>
    </source>
</evidence>
<keyword evidence="2 4" id="KW-0238">DNA-binding</keyword>
<dbReference type="PROSITE" id="PS50977">
    <property type="entry name" value="HTH_TETR_2"/>
    <property type="match status" value="1"/>
</dbReference>
<dbReference type="GO" id="GO:0003700">
    <property type="term" value="F:DNA-binding transcription factor activity"/>
    <property type="evidence" value="ECO:0007669"/>
    <property type="project" value="TreeGrafter"/>
</dbReference>
<dbReference type="RefSeq" id="WP_192770065.1">
    <property type="nucleotide sequence ID" value="NZ_JADBEB010000001.1"/>
</dbReference>
<dbReference type="PANTHER" id="PTHR30055:SF234">
    <property type="entry name" value="HTH-TYPE TRANSCRIPTIONAL REGULATOR BETI"/>
    <property type="match status" value="1"/>
</dbReference>
<dbReference type="AlphaFoldDB" id="A0A927QZV8"/>
<dbReference type="Gene3D" id="1.10.357.10">
    <property type="entry name" value="Tetracycline Repressor, domain 2"/>
    <property type="match status" value="1"/>
</dbReference>
<evidence type="ECO:0000259" key="5">
    <source>
        <dbReference type="PROSITE" id="PS50977"/>
    </source>
</evidence>
<dbReference type="SUPFAM" id="SSF46689">
    <property type="entry name" value="Homeodomain-like"/>
    <property type="match status" value="1"/>
</dbReference>
<dbReference type="Proteomes" id="UP000649753">
    <property type="component" value="Unassembled WGS sequence"/>
</dbReference>
<dbReference type="GO" id="GO:0000976">
    <property type="term" value="F:transcription cis-regulatory region binding"/>
    <property type="evidence" value="ECO:0007669"/>
    <property type="project" value="TreeGrafter"/>
</dbReference>
<dbReference type="PANTHER" id="PTHR30055">
    <property type="entry name" value="HTH-TYPE TRANSCRIPTIONAL REGULATOR RUTR"/>
    <property type="match status" value="1"/>
</dbReference>
<gene>
    <name evidence="6" type="ORF">H4W31_006498</name>
</gene>
<comment type="caution">
    <text evidence="6">The sequence shown here is derived from an EMBL/GenBank/DDBJ whole genome shotgun (WGS) entry which is preliminary data.</text>
</comment>
<organism evidence="6 7">
    <name type="scientific">Plantactinospora soyae</name>
    <dbReference type="NCBI Taxonomy" id="1544732"/>
    <lineage>
        <taxon>Bacteria</taxon>
        <taxon>Bacillati</taxon>
        <taxon>Actinomycetota</taxon>
        <taxon>Actinomycetes</taxon>
        <taxon>Micromonosporales</taxon>
        <taxon>Micromonosporaceae</taxon>
        <taxon>Plantactinospora</taxon>
    </lineage>
</organism>
<evidence type="ECO:0000313" key="6">
    <source>
        <dbReference type="EMBL" id="MBE1490860.1"/>
    </source>
</evidence>
<evidence type="ECO:0000256" key="2">
    <source>
        <dbReference type="ARBA" id="ARBA00023125"/>
    </source>
</evidence>
<dbReference type="InterPro" id="IPR001647">
    <property type="entry name" value="HTH_TetR"/>
</dbReference>
<sequence>MSGVESRTRTYRSELRQHQAAQTRRRVVEAAIEVFGENGYQAATFAQIAKRAGVSVETVRTHGPKTAILWAAVEVASFGVEGRDLDFFATGHGTAMLEVTDSNGFAALVGETTLAINEPSAGVWTAATGAAPGDSELRRHLLERLAEIRRQVENVLRVVAERGWLRTDVPFDDLVEAFCVIISVESYVRFVQLDGRSHERYKAFVARTIRDTVLVH</sequence>
<reference evidence="6" key="1">
    <citation type="submission" date="2020-10" db="EMBL/GenBank/DDBJ databases">
        <title>Sequencing the genomes of 1000 actinobacteria strains.</title>
        <authorList>
            <person name="Klenk H.-P."/>
        </authorList>
    </citation>
    <scope>NUCLEOTIDE SEQUENCE</scope>
    <source>
        <strain evidence="6">DSM 46832</strain>
    </source>
</reference>
<protein>
    <submittedName>
        <fullName evidence="6">AcrR family transcriptional regulator</fullName>
    </submittedName>
</protein>
<keyword evidence="3" id="KW-0804">Transcription</keyword>
<keyword evidence="7" id="KW-1185">Reference proteome</keyword>
<dbReference type="SUPFAM" id="SSF48498">
    <property type="entry name" value="Tetracyclin repressor-like, C-terminal domain"/>
    <property type="match status" value="1"/>
</dbReference>